<reference evidence="2" key="1">
    <citation type="journal article" date="2023" name="bioRxiv">
        <title>Scaffold-level genome assemblies of two parasitoid biocontrol wasps reveal the parthenogenesis mechanism and an associated novel virus.</title>
        <authorList>
            <person name="Inwood S."/>
            <person name="Skelly J."/>
            <person name="Guhlin J."/>
            <person name="Harrop T."/>
            <person name="Goldson S."/>
            <person name="Dearden P."/>
        </authorList>
    </citation>
    <scope>NUCLEOTIDE SEQUENCE</scope>
    <source>
        <strain evidence="2">Irish</strain>
        <tissue evidence="2">Whole body</tissue>
    </source>
</reference>
<organism evidence="2 3">
    <name type="scientific">Microctonus aethiopoides</name>
    <dbReference type="NCBI Taxonomy" id="144406"/>
    <lineage>
        <taxon>Eukaryota</taxon>
        <taxon>Metazoa</taxon>
        <taxon>Ecdysozoa</taxon>
        <taxon>Arthropoda</taxon>
        <taxon>Hexapoda</taxon>
        <taxon>Insecta</taxon>
        <taxon>Pterygota</taxon>
        <taxon>Neoptera</taxon>
        <taxon>Endopterygota</taxon>
        <taxon>Hymenoptera</taxon>
        <taxon>Apocrita</taxon>
        <taxon>Ichneumonoidea</taxon>
        <taxon>Braconidae</taxon>
        <taxon>Euphorinae</taxon>
        <taxon>Microctonus</taxon>
    </lineage>
</organism>
<comment type="caution">
    <text evidence="2">The sequence shown here is derived from an EMBL/GenBank/DDBJ whole genome shotgun (WGS) entry which is preliminary data.</text>
</comment>
<feature type="signal peptide" evidence="1">
    <location>
        <begin position="1"/>
        <end position="21"/>
    </location>
</feature>
<keyword evidence="1" id="KW-0732">Signal</keyword>
<dbReference type="EMBL" id="JAQQBS010001425">
    <property type="protein sequence ID" value="KAK0157627.1"/>
    <property type="molecule type" value="Genomic_DNA"/>
</dbReference>
<evidence type="ECO:0000313" key="2">
    <source>
        <dbReference type="EMBL" id="KAK0157627.1"/>
    </source>
</evidence>
<protein>
    <submittedName>
        <fullName evidence="2">Uncharacterized protein</fullName>
    </submittedName>
</protein>
<reference evidence="2" key="2">
    <citation type="submission" date="2023-03" db="EMBL/GenBank/DDBJ databases">
        <authorList>
            <person name="Inwood S.N."/>
            <person name="Skelly J.G."/>
            <person name="Guhlin J."/>
            <person name="Harrop T.W.R."/>
            <person name="Goldson S.G."/>
            <person name="Dearden P.K."/>
        </authorList>
    </citation>
    <scope>NUCLEOTIDE SEQUENCE</scope>
    <source>
        <strain evidence="2">Irish</strain>
        <tissue evidence="2">Whole body</tissue>
    </source>
</reference>
<dbReference type="AlphaFoldDB" id="A0AA39C4B2"/>
<proteinExistence type="predicted"/>
<evidence type="ECO:0000313" key="3">
    <source>
        <dbReference type="Proteomes" id="UP001168990"/>
    </source>
</evidence>
<keyword evidence="3" id="KW-1185">Reference proteome</keyword>
<name>A0AA39C4B2_9HYME</name>
<dbReference type="Proteomes" id="UP001168990">
    <property type="component" value="Unassembled WGS sequence"/>
</dbReference>
<accession>A0AA39C4B2</accession>
<sequence>MKIYGVFLFFTVVGMFSVTTLETTTNSTLVIEECTDNANCTIYEKCLFSQCVDACTRVNNGDLEFCNSINSYCTLRDHDGTCKCAGYYEGDPYKGCTKKANIPSEDFMSGN</sequence>
<evidence type="ECO:0000256" key="1">
    <source>
        <dbReference type="SAM" id="SignalP"/>
    </source>
</evidence>
<feature type="chain" id="PRO_5041239987" evidence="1">
    <location>
        <begin position="22"/>
        <end position="111"/>
    </location>
</feature>
<gene>
    <name evidence="2" type="ORF">PV328_011341</name>
</gene>